<dbReference type="NCBIfam" id="NF038391">
    <property type="entry name" value="streptophobe"/>
    <property type="match status" value="1"/>
</dbReference>
<feature type="transmembrane region" description="Helical" evidence="2">
    <location>
        <begin position="281"/>
        <end position="305"/>
    </location>
</feature>
<feature type="region of interest" description="Disordered" evidence="1">
    <location>
        <begin position="456"/>
        <end position="647"/>
    </location>
</feature>
<feature type="transmembrane region" description="Helical" evidence="2">
    <location>
        <begin position="365"/>
        <end position="387"/>
    </location>
</feature>
<feature type="compositionally biased region" description="Pro residues" evidence="1">
    <location>
        <begin position="635"/>
        <end position="647"/>
    </location>
</feature>
<feature type="transmembrane region" description="Helical" evidence="2">
    <location>
        <begin position="53"/>
        <end position="75"/>
    </location>
</feature>
<evidence type="ECO:0000313" key="4">
    <source>
        <dbReference type="Proteomes" id="UP001596083"/>
    </source>
</evidence>
<reference evidence="4" key="1">
    <citation type="journal article" date="2019" name="Int. J. Syst. Evol. Microbiol.">
        <title>The Global Catalogue of Microorganisms (GCM) 10K type strain sequencing project: providing services to taxonomists for standard genome sequencing and annotation.</title>
        <authorList>
            <consortium name="The Broad Institute Genomics Platform"/>
            <consortium name="The Broad Institute Genome Sequencing Center for Infectious Disease"/>
            <person name="Wu L."/>
            <person name="Ma J."/>
        </authorList>
    </citation>
    <scope>NUCLEOTIDE SEQUENCE [LARGE SCALE GENOMIC DNA]</scope>
    <source>
        <strain evidence="4">CGMCC 4.7304</strain>
    </source>
</reference>
<keyword evidence="2" id="KW-1133">Transmembrane helix</keyword>
<accession>A0ABW0Z3V1</accession>
<feature type="transmembrane region" description="Helical" evidence="2">
    <location>
        <begin position="20"/>
        <end position="41"/>
    </location>
</feature>
<dbReference type="Proteomes" id="UP001596083">
    <property type="component" value="Unassembled WGS sequence"/>
</dbReference>
<sequence>MDSAGRGRTGRGSELLLSSISAVSWAFIAMTGVAALGLHLLGADAAGSLGPMTAAVVVLAVGGSLTPSGAVEAFGLTGAGAHSTVEITPLGVSLVGALLLGGIFARSLRRAGPVLAARELAARAGTVAVLFLLLVAGLAWAGSDTITFDGLGLGGSGASRQGLPGLGDLGDLGGELPDRLAGLARAKAEVGFTVRTGPSLLHGAVWVLVVLLIVLLTARRAPLPRGWEPLHRGLRPAASALRSVLVLAVGAGLAAALYAAAGDDHPGRVAGAALLGAPNGVWLGVPLGLFVSWHATASGGLVHVLPSPVDELLGGRAEESLTVGRLAGLDAGVWLLTVACVAMMLTAGVLTAVRTPRTGPGALAFAARCALWLGVTGAVAMPLLVLLTRVKADASLSVLGVDAFGAGLELRGDTAMAVVLGAAWGAAAGLLGGLLACAAGAAGRGALAYGPGGAGPSATAGGGGGRTVPERAWPPGVGAPPANPGAAGGRHSPYGGPNPYRTPQPPEGDRTAGTRNPAGPAGAPPANPGAAGGRRPAYGEPDPYRVPQPPEGDRTAGTRNPAGPAGPPPVNPGAADGRHSPYGRPDPSPAGPGAPSSAGPVPYGGPNPCRTPHATEPGQPPDPYRRPSLGAPTRPGRPLPPPPQGHG</sequence>
<evidence type="ECO:0000256" key="1">
    <source>
        <dbReference type="SAM" id="MobiDB-lite"/>
    </source>
</evidence>
<feature type="compositionally biased region" description="Low complexity" evidence="1">
    <location>
        <begin position="593"/>
        <end position="606"/>
    </location>
</feature>
<comment type="caution">
    <text evidence="3">The sequence shown here is derived from an EMBL/GenBank/DDBJ whole genome shotgun (WGS) entry which is preliminary data.</text>
</comment>
<dbReference type="InterPro" id="IPR047724">
    <property type="entry name" value="Streptophobe"/>
</dbReference>
<dbReference type="RefSeq" id="WP_390317913.1">
    <property type="nucleotide sequence ID" value="NZ_JBHSPB010000012.1"/>
</dbReference>
<organism evidence="3 4">
    <name type="scientific">Streptomyces gamaensis</name>
    <dbReference type="NCBI Taxonomy" id="1763542"/>
    <lineage>
        <taxon>Bacteria</taxon>
        <taxon>Bacillati</taxon>
        <taxon>Actinomycetota</taxon>
        <taxon>Actinomycetes</taxon>
        <taxon>Kitasatosporales</taxon>
        <taxon>Streptomycetaceae</taxon>
        <taxon>Streptomyces</taxon>
    </lineage>
</organism>
<evidence type="ECO:0000313" key="3">
    <source>
        <dbReference type="EMBL" id="MFC5722438.1"/>
    </source>
</evidence>
<evidence type="ECO:0000256" key="2">
    <source>
        <dbReference type="SAM" id="Phobius"/>
    </source>
</evidence>
<feature type="transmembrane region" description="Helical" evidence="2">
    <location>
        <begin position="200"/>
        <end position="218"/>
    </location>
</feature>
<keyword evidence="2" id="KW-0472">Membrane</keyword>
<dbReference type="EMBL" id="JBHSPB010000012">
    <property type="protein sequence ID" value="MFC5722438.1"/>
    <property type="molecule type" value="Genomic_DNA"/>
</dbReference>
<feature type="transmembrane region" description="Helical" evidence="2">
    <location>
        <begin position="87"/>
        <end position="108"/>
    </location>
</feature>
<gene>
    <name evidence="3" type="ORF">ACFP1Z_19920</name>
</gene>
<protein>
    <submittedName>
        <fullName evidence="3">Streptophobe family protein</fullName>
    </submittedName>
</protein>
<proteinExistence type="predicted"/>
<keyword evidence="4" id="KW-1185">Reference proteome</keyword>
<keyword evidence="2" id="KW-0812">Transmembrane</keyword>
<feature type="transmembrane region" description="Helical" evidence="2">
    <location>
        <begin position="120"/>
        <end position="141"/>
    </location>
</feature>
<feature type="transmembrane region" description="Helical" evidence="2">
    <location>
        <begin position="326"/>
        <end position="353"/>
    </location>
</feature>
<feature type="transmembrane region" description="Helical" evidence="2">
    <location>
        <begin position="239"/>
        <end position="261"/>
    </location>
</feature>
<feature type="compositionally biased region" description="Gly residues" evidence="1">
    <location>
        <begin position="456"/>
        <end position="466"/>
    </location>
</feature>
<name>A0ABW0Z3V1_9ACTN</name>